<feature type="transmembrane region" description="Helical" evidence="1">
    <location>
        <begin position="44"/>
        <end position="66"/>
    </location>
</feature>
<dbReference type="EMBL" id="JBFRYC010000007">
    <property type="protein sequence ID" value="MEX1662572.1"/>
    <property type="molecule type" value="Genomic_DNA"/>
</dbReference>
<feature type="transmembrane region" description="Helical" evidence="1">
    <location>
        <begin position="73"/>
        <end position="91"/>
    </location>
</feature>
<dbReference type="RefSeq" id="WP_368392306.1">
    <property type="nucleotide sequence ID" value="NZ_JBFRYC010000007.1"/>
</dbReference>
<comment type="caution">
    <text evidence="2">The sequence shown here is derived from an EMBL/GenBank/DDBJ whole genome shotgun (WGS) entry which is preliminary data.</text>
</comment>
<evidence type="ECO:0000256" key="1">
    <source>
        <dbReference type="SAM" id="Phobius"/>
    </source>
</evidence>
<reference evidence="2 3" key="1">
    <citation type="journal article" date="2011" name="Int. J. Syst. Evol. Microbiol.">
        <title>Zhongshania antarctica gen. nov., sp. nov. and Zhongshania guokunii sp. nov., gammaproteobacteria respectively isolated from coastal attached (fast) ice and surface seawater of the Antarctic.</title>
        <authorList>
            <person name="Li H.J."/>
            <person name="Zhang X.Y."/>
            <person name="Chen C.X."/>
            <person name="Zhang Y.J."/>
            <person name="Gao Z.M."/>
            <person name="Yu Y."/>
            <person name="Chen X.L."/>
            <person name="Chen B."/>
            <person name="Zhang Y.Z."/>
        </authorList>
    </citation>
    <scope>NUCLEOTIDE SEQUENCE [LARGE SCALE GENOMIC DNA]</scope>
    <source>
        <strain evidence="2 3">15-R06ZXC-3</strain>
    </source>
</reference>
<organism evidence="2 3">
    <name type="scientific">Thioclava arctica</name>
    <dbReference type="NCBI Taxonomy" id="3238301"/>
    <lineage>
        <taxon>Bacteria</taxon>
        <taxon>Pseudomonadati</taxon>
        <taxon>Pseudomonadota</taxon>
        <taxon>Alphaproteobacteria</taxon>
        <taxon>Rhodobacterales</taxon>
        <taxon>Paracoccaceae</taxon>
        <taxon>Thioclava</taxon>
    </lineage>
</organism>
<protein>
    <submittedName>
        <fullName evidence="2">Uncharacterized protein</fullName>
    </submittedName>
</protein>
<dbReference type="Proteomes" id="UP001557465">
    <property type="component" value="Unassembled WGS sequence"/>
</dbReference>
<keyword evidence="1" id="KW-0812">Transmembrane</keyword>
<sequence>MNARCSRALRAALTGVAGALIVALSIWGQSVFVPSAALAAYAPAPFPVLLDCLRFCAILILPLAVLAALSGPWPFKLLAYLMFALGWYWAGDRVGATFPAPGGGGWLPGEAFTALIYEPIVTPVLVLLGIVVFRQILRGLNRG</sequence>
<proteinExistence type="predicted"/>
<feature type="transmembrane region" description="Helical" evidence="1">
    <location>
        <begin position="12"/>
        <end position="32"/>
    </location>
</feature>
<gene>
    <name evidence="2" type="ORF">AB4874_13065</name>
</gene>
<keyword evidence="1" id="KW-1133">Transmembrane helix</keyword>
<feature type="transmembrane region" description="Helical" evidence="1">
    <location>
        <begin position="111"/>
        <end position="133"/>
    </location>
</feature>
<evidence type="ECO:0000313" key="3">
    <source>
        <dbReference type="Proteomes" id="UP001557465"/>
    </source>
</evidence>
<keyword evidence="3" id="KW-1185">Reference proteome</keyword>
<name>A0ABV3TM16_9RHOB</name>
<evidence type="ECO:0000313" key="2">
    <source>
        <dbReference type="EMBL" id="MEX1662572.1"/>
    </source>
</evidence>
<keyword evidence="1" id="KW-0472">Membrane</keyword>
<accession>A0ABV3TM16</accession>